<sequence>MNKLIFILLSISIFIVFSSNAFAYNNNKITVEEMYDELVEQDILYNDLHFDLESLDKSVERRWVAWHLAYALNIHTNYDESIQTFTDVPVNWFFYYSVEALVKHKIINGIGDGTFQPKYNITLQDFAIIMVRTHEVLTGIHLEQNMTSSVSGNVSSYAQPLLHQH</sequence>
<proteinExistence type="predicted"/>
<feature type="signal peptide" evidence="1">
    <location>
        <begin position="1"/>
        <end position="23"/>
    </location>
</feature>
<dbReference type="RefSeq" id="WP_305991531.1">
    <property type="nucleotide sequence ID" value="NZ_JAVAMP010000002.1"/>
</dbReference>
<name>A0ABT9IY10_9BACL</name>
<protein>
    <submittedName>
        <fullName evidence="3">S-layer homology domain-containing protein</fullName>
    </submittedName>
</protein>
<dbReference type="EMBL" id="JAVAMP010000002">
    <property type="protein sequence ID" value="MDP5274246.1"/>
    <property type="molecule type" value="Genomic_DNA"/>
</dbReference>
<keyword evidence="4" id="KW-1185">Reference proteome</keyword>
<accession>A0ABT9IY10</accession>
<dbReference type="Proteomes" id="UP001231941">
    <property type="component" value="Unassembled WGS sequence"/>
</dbReference>
<evidence type="ECO:0000313" key="4">
    <source>
        <dbReference type="Proteomes" id="UP001231941"/>
    </source>
</evidence>
<evidence type="ECO:0000259" key="2">
    <source>
        <dbReference type="PROSITE" id="PS51272"/>
    </source>
</evidence>
<evidence type="ECO:0000313" key="3">
    <source>
        <dbReference type="EMBL" id="MDP5274246.1"/>
    </source>
</evidence>
<dbReference type="InterPro" id="IPR001119">
    <property type="entry name" value="SLH_dom"/>
</dbReference>
<reference evidence="3 4" key="1">
    <citation type="submission" date="2023-08" db="EMBL/GenBank/DDBJ databases">
        <authorList>
            <person name="Park J.-S."/>
        </authorList>
    </citation>
    <scope>NUCLEOTIDE SEQUENCE [LARGE SCALE GENOMIC DNA]</scope>
    <source>
        <strain evidence="3 4">2205SS18-9</strain>
    </source>
</reference>
<gene>
    <name evidence="3" type="ORF">Q5Y73_09010</name>
</gene>
<comment type="caution">
    <text evidence="3">The sequence shown here is derived from an EMBL/GenBank/DDBJ whole genome shotgun (WGS) entry which is preliminary data.</text>
</comment>
<keyword evidence="1" id="KW-0732">Signal</keyword>
<dbReference type="Pfam" id="PF00395">
    <property type="entry name" value="SLH"/>
    <property type="match status" value="1"/>
</dbReference>
<evidence type="ECO:0000256" key="1">
    <source>
        <dbReference type="SAM" id="SignalP"/>
    </source>
</evidence>
<feature type="domain" description="SLH" evidence="2">
    <location>
        <begin position="81"/>
        <end position="144"/>
    </location>
</feature>
<dbReference type="PROSITE" id="PS51272">
    <property type="entry name" value="SLH"/>
    <property type="match status" value="1"/>
</dbReference>
<feature type="chain" id="PRO_5046156344" evidence="1">
    <location>
        <begin position="24"/>
        <end position="165"/>
    </location>
</feature>
<organism evidence="3 4">
    <name type="scientific">Chengkuizengella axinellae</name>
    <dbReference type="NCBI Taxonomy" id="3064388"/>
    <lineage>
        <taxon>Bacteria</taxon>
        <taxon>Bacillati</taxon>
        <taxon>Bacillota</taxon>
        <taxon>Bacilli</taxon>
        <taxon>Bacillales</taxon>
        <taxon>Paenibacillaceae</taxon>
        <taxon>Chengkuizengella</taxon>
    </lineage>
</organism>